<dbReference type="PANTHER" id="PTHR43135:SF3">
    <property type="entry name" value="ALPHA-D-RIBOSE 1-METHYLPHOSPHONATE 5-TRIPHOSPHATE DIPHOSPHATASE"/>
    <property type="match status" value="1"/>
</dbReference>
<reference evidence="5" key="1">
    <citation type="journal article" date="2019" name="Int. J. Syst. Evol. Microbiol.">
        <title>The Global Catalogue of Microorganisms (GCM) 10K type strain sequencing project: providing services to taxonomists for standard genome sequencing and annotation.</title>
        <authorList>
            <consortium name="The Broad Institute Genomics Platform"/>
            <consortium name="The Broad Institute Genome Sequencing Center for Infectious Disease"/>
            <person name="Wu L."/>
            <person name="Ma J."/>
        </authorList>
    </citation>
    <scope>NUCLEOTIDE SEQUENCE [LARGE SCALE GENOMIC DNA]</scope>
    <source>
        <strain evidence="5">CECT 7956</strain>
    </source>
</reference>
<evidence type="ECO:0000256" key="1">
    <source>
        <dbReference type="SAM" id="MobiDB-lite"/>
    </source>
</evidence>
<organism evidence="4 5">
    <name type="scientific">Lacihabitans lacunae</name>
    <dbReference type="NCBI Taxonomy" id="1028214"/>
    <lineage>
        <taxon>Bacteria</taxon>
        <taxon>Pseudomonadati</taxon>
        <taxon>Bacteroidota</taxon>
        <taxon>Cytophagia</taxon>
        <taxon>Cytophagales</taxon>
        <taxon>Leadbetterellaceae</taxon>
        <taxon>Lacihabitans</taxon>
    </lineage>
</organism>
<gene>
    <name evidence="4" type="ORF">ACFOOI_04110</name>
</gene>
<dbReference type="Proteomes" id="UP001595616">
    <property type="component" value="Unassembled WGS sequence"/>
</dbReference>
<dbReference type="RefSeq" id="WP_379835392.1">
    <property type="nucleotide sequence ID" value="NZ_JBHRYQ010000001.1"/>
</dbReference>
<dbReference type="InterPro" id="IPR032466">
    <property type="entry name" value="Metal_Hydrolase"/>
</dbReference>
<dbReference type="Pfam" id="PF01979">
    <property type="entry name" value="Amidohydro_1"/>
    <property type="match status" value="2"/>
</dbReference>
<evidence type="ECO:0000313" key="5">
    <source>
        <dbReference type="Proteomes" id="UP001595616"/>
    </source>
</evidence>
<protein>
    <submittedName>
        <fullName evidence="4">Amidohydrolase family protein</fullName>
    </submittedName>
</protein>
<keyword evidence="5" id="KW-1185">Reference proteome</keyword>
<dbReference type="SUPFAM" id="SSF51338">
    <property type="entry name" value="Composite domain of metallo-dependent hydrolases"/>
    <property type="match status" value="2"/>
</dbReference>
<dbReference type="InterPro" id="IPR011059">
    <property type="entry name" value="Metal-dep_hydrolase_composite"/>
</dbReference>
<dbReference type="InterPro" id="IPR051781">
    <property type="entry name" value="Metallo-dep_Hydrolase"/>
</dbReference>
<proteinExistence type="predicted"/>
<feature type="signal peptide" evidence="2">
    <location>
        <begin position="1"/>
        <end position="17"/>
    </location>
</feature>
<name>A0ABV7YU11_9BACT</name>
<evidence type="ECO:0000259" key="3">
    <source>
        <dbReference type="Pfam" id="PF01979"/>
    </source>
</evidence>
<accession>A0ABV7YU11</accession>
<keyword evidence="2" id="KW-0732">Signal</keyword>
<dbReference type="InterPro" id="IPR006680">
    <property type="entry name" value="Amidohydro-rel"/>
</dbReference>
<evidence type="ECO:0000256" key="2">
    <source>
        <dbReference type="SAM" id="SignalP"/>
    </source>
</evidence>
<dbReference type="Gene3D" id="2.30.40.10">
    <property type="entry name" value="Urease, subunit C, domain 1"/>
    <property type="match status" value="1"/>
</dbReference>
<dbReference type="Gene3D" id="3.20.20.140">
    <property type="entry name" value="Metal-dependent hydrolases"/>
    <property type="match status" value="2"/>
</dbReference>
<evidence type="ECO:0000313" key="4">
    <source>
        <dbReference type="EMBL" id="MFC3809830.1"/>
    </source>
</evidence>
<dbReference type="PANTHER" id="PTHR43135">
    <property type="entry name" value="ALPHA-D-RIBOSE 1-METHYLPHOSPHONATE 5-TRIPHOSPHATE DIPHOSPHATASE"/>
    <property type="match status" value="1"/>
</dbReference>
<feature type="domain" description="Amidohydrolase-related" evidence="3">
    <location>
        <begin position="852"/>
        <end position="939"/>
    </location>
</feature>
<comment type="caution">
    <text evidence="4">The sequence shown here is derived from an EMBL/GenBank/DDBJ whole genome shotgun (WGS) entry which is preliminary data.</text>
</comment>
<dbReference type="SUPFAM" id="SSF51556">
    <property type="entry name" value="Metallo-dependent hydrolases"/>
    <property type="match status" value="1"/>
</dbReference>
<feature type="region of interest" description="Disordered" evidence="1">
    <location>
        <begin position="966"/>
        <end position="988"/>
    </location>
</feature>
<feature type="domain" description="Amidohydrolase-related" evidence="3">
    <location>
        <begin position="334"/>
        <end position="409"/>
    </location>
</feature>
<feature type="chain" id="PRO_5047224563" evidence="2">
    <location>
        <begin position="18"/>
        <end position="1019"/>
    </location>
</feature>
<dbReference type="EMBL" id="JBHRYQ010000001">
    <property type="protein sequence ID" value="MFC3809830.1"/>
    <property type="molecule type" value="Genomic_DNA"/>
</dbReference>
<sequence>MKKIVPILFFWYFSSMAVFGQATFHPNGVADQRSEYILIKNATLHVDATTIITNGWMLLKNDKIEKVGKDFSYPKSAFVVDLSGKHVFPSFVDAYSDYGMPEIKRAGRRSYYDMVFESEKKGAYAWNQALKPEVKAAEIFVGDAKKAGELRKLGFGAVVSHAQDGIVRGTSALLSLQDTQDQLSLLKSDVSSHYSFSKGSSAQSYPVSLMGSVALLRQTYYDADWYTKGGSSKERNLSLESFAKNLAFPSIFDGNSFADLLRADKIGSEFNTKYILKTGGDEYQRISEVKALGAHLIVPVNFPKTPDLDDPMDAEEVTLETLKHWEMAPTNLGALASNGVSFSITTADLVDKTTFLTNIKKAIKLGLTKEAALAALTSNPAKALKIDNQVGSLKTGLYANFLVTSDDVFAEKSKILENWVQGQKYVITDESLSEINGTYSLALGTESLKMEITGENDKPNIEIIESDSVKIKVTTKRDRDFLNLTFKRNPKDEGIFRLTGYSTDGKVSGEGKTDKGADLVWTAVKTIGADAAKADSAKTEKPEKIGNVIYPFVAFGNESLPKSKDMLIKNATIWTNDKDGRIVGDVLIKNGKIDAVGKNLSAAAGVEVIDGTNKHLTNGIIDEHSHIALFSINEVESVSSEVRQEDVIDSEDTDIYRQLAGGVTTSQLLHGSADCIGGQSAIIKLKWGENANKLIIPNSPKFIKFALGENVKRGNSPQAPNRYPSTRMGVEQVIQDAFVRAINYKKTWADYNSKKIKTGLEVPRKDLELETLVEILDGNRNITCHSYVQSEINMLLKLADSLGFKVNTLTHILEGYKVADKMKERGVNASTFSDWWAYKMEVKEAIPYNAAIMSKVGVNVAINSDDAEMARRLNQEAAKTILYGGLSEEEAWKTVTLNPAKMLHLDDRLGTIKKGMDADLVLWTDNPLSIYAKPEKTIIDGAVYFDMAKEDKKMEELNAEKNRLTQKALASKTSGAPTAKPNTRKKPAHVHCDSMLEFGGMSVELYELMDFSNYNTEGK</sequence>